<organism evidence="1 2">
    <name type="scientific">Mycobacteroides abscessus</name>
    <dbReference type="NCBI Taxonomy" id="36809"/>
    <lineage>
        <taxon>Bacteria</taxon>
        <taxon>Bacillati</taxon>
        <taxon>Actinomycetota</taxon>
        <taxon>Actinomycetes</taxon>
        <taxon>Mycobacteriales</taxon>
        <taxon>Mycobacteriaceae</taxon>
        <taxon>Mycobacteroides</taxon>
    </lineage>
</organism>
<dbReference type="AlphaFoldDB" id="A0A0U0ZJR6"/>
<gene>
    <name evidence="1" type="ORF">ERS075579_00767</name>
</gene>
<evidence type="ECO:0000313" key="2">
    <source>
        <dbReference type="Proteomes" id="UP000045782"/>
    </source>
</evidence>
<evidence type="ECO:0008006" key="3">
    <source>
        <dbReference type="Google" id="ProtNLM"/>
    </source>
</evidence>
<proteinExistence type="predicted"/>
<dbReference type="EMBL" id="CSWP01000001">
    <property type="protein sequence ID" value="CPV36326.1"/>
    <property type="molecule type" value="Genomic_DNA"/>
</dbReference>
<protein>
    <recommendedName>
        <fullName evidence="3">TniQ protein</fullName>
    </recommendedName>
</protein>
<dbReference type="Proteomes" id="UP000045782">
    <property type="component" value="Unassembled WGS sequence"/>
</dbReference>
<evidence type="ECO:0000313" key="1">
    <source>
        <dbReference type="EMBL" id="CPV36326.1"/>
    </source>
</evidence>
<sequence>MAVRRDFPSGPRRPLPRTVWPVPAETVYSYLIRLAHCNHLPVNVLQRHLSGVPNGLNPRPEWLATASGYPLDVLTDRLRGLSGRHDRGEQHRRARLACRFCMARRAIYEPVHCWLAEHHTVCYRHRRWIGAPAHSWVDQQDLTHTPAILAAARKHARMVHQHKDFAAFAMRDARRILTCWWREGLPVTPILALRNLTVEDYLCAYPDHVALACALAQYRPHIADGYLQDGPAIRELCRRIETHFAGRHGSAGPIEQWIYDQHLTMRPRTGPITNRCGRIHQTRPALVGLRPPEPDHPDF</sequence>
<reference evidence="1 2" key="1">
    <citation type="submission" date="2015-03" db="EMBL/GenBank/DDBJ databases">
        <authorList>
            <person name="Murphy D."/>
        </authorList>
    </citation>
    <scope>NUCLEOTIDE SEQUENCE [LARGE SCALE GENOMIC DNA]</scope>
    <source>
        <strain evidence="1 2">PAP088</strain>
    </source>
</reference>
<name>A0A0U0ZJR6_9MYCO</name>
<dbReference type="RefSeq" id="WP_020372338.1">
    <property type="nucleotide sequence ID" value="NZ_CSWP01000001.1"/>
</dbReference>
<accession>A0A0U0ZJR6</accession>